<dbReference type="EMBL" id="CAUYUJ010018938">
    <property type="protein sequence ID" value="CAK0887416.1"/>
    <property type="molecule type" value="Genomic_DNA"/>
</dbReference>
<accession>A0ABN9VTV1</accession>
<evidence type="ECO:0008006" key="5">
    <source>
        <dbReference type="Google" id="ProtNLM"/>
    </source>
</evidence>
<dbReference type="SUPFAM" id="SSF54001">
    <property type="entry name" value="Cysteine proteinases"/>
    <property type="match status" value="1"/>
</dbReference>
<evidence type="ECO:0000256" key="1">
    <source>
        <dbReference type="SAM" id="MobiDB-lite"/>
    </source>
</evidence>
<comment type="caution">
    <text evidence="2">The sequence shown here is derived from an EMBL/GenBank/DDBJ whole genome shotgun (WGS) entry which is preliminary data.</text>
</comment>
<evidence type="ECO:0000313" key="2">
    <source>
        <dbReference type="EMBL" id="CAK0876963.1"/>
    </source>
</evidence>
<reference evidence="2" key="1">
    <citation type="submission" date="2023-10" db="EMBL/GenBank/DDBJ databases">
        <authorList>
            <person name="Chen Y."/>
            <person name="Shah S."/>
            <person name="Dougan E. K."/>
            <person name="Thang M."/>
            <person name="Chan C."/>
        </authorList>
    </citation>
    <scope>NUCLEOTIDE SEQUENCE [LARGE SCALE GENOMIC DNA]</scope>
</reference>
<gene>
    <name evidence="2" type="ORF">PCOR1329_LOCUS61150</name>
    <name evidence="3" type="ORF">PCOR1329_LOCUS68479</name>
</gene>
<evidence type="ECO:0000313" key="3">
    <source>
        <dbReference type="EMBL" id="CAK0887416.1"/>
    </source>
</evidence>
<name>A0ABN9VTV1_9DINO</name>
<dbReference type="EMBL" id="CAUYUJ010017687">
    <property type="protein sequence ID" value="CAK0876963.1"/>
    <property type="molecule type" value="Genomic_DNA"/>
</dbReference>
<organism evidence="2 4">
    <name type="scientific">Prorocentrum cordatum</name>
    <dbReference type="NCBI Taxonomy" id="2364126"/>
    <lineage>
        <taxon>Eukaryota</taxon>
        <taxon>Sar</taxon>
        <taxon>Alveolata</taxon>
        <taxon>Dinophyceae</taxon>
        <taxon>Prorocentrales</taxon>
        <taxon>Prorocentraceae</taxon>
        <taxon>Prorocentrum</taxon>
    </lineage>
</organism>
<keyword evidence="4" id="KW-1185">Reference proteome</keyword>
<sequence length="259" mass="28295">MRRLVKLQTPVGQEVSFATPGEVVPDQHPAPEDPNLTEEPPTDEERPFVRSGWFRGPRGPVAFVYRCPDCGASSRWFRASHPEVTLRPARWGRLCGEQEDLKKWLASYLGVRLRVCLPLDWDHVWTEVWDGSAWVPLDPDCVNFARRLNEGIGSWTGVVAVGTPASGPGPAAAQEASQDVGEAYLLRAGGSDEEVAAWRGQVAAARADPSGAATQAKTLCGWLLQAVGWGPDRVTAELRAAQAGYDGGQEWWELPDEGR</sequence>
<dbReference type="Proteomes" id="UP001189429">
    <property type="component" value="Unassembled WGS sequence"/>
</dbReference>
<protein>
    <recommendedName>
        <fullName evidence="5">Peptide-N(4)-(N-acetyl-beta-glucosaminyl)asparagine amidase</fullName>
    </recommendedName>
</protein>
<proteinExistence type="predicted"/>
<evidence type="ECO:0000313" key="4">
    <source>
        <dbReference type="Proteomes" id="UP001189429"/>
    </source>
</evidence>
<dbReference type="InterPro" id="IPR038765">
    <property type="entry name" value="Papain-like_cys_pep_sf"/>
</dbReference>
<feature type="region of interest" description="Disordered" evidence="1">
    <location>
        <begin position="1"/>
        <end position="48"/>
    </location>
</feature>